<dbReference type="EMBL" id="BONN01000006">
    <property type="protein sequence ID" value="GIG33166.1"/>
    <property type="molecule type" value="Genomic_DNA"/>
</dbReference>
<accession>A0A7Y9JY38</accession>
<dbReference type="Gene3D" id="1.10.287.950">
    <property type="entry name" value="Methyl-accepting chemotaxis protein"/>
    <property type="match status" value="1"/>
</dbReference>
<comment type="caution">
    <text evidence="8">The sequence shown here is derived from an EMBL/GenBank/DDBJ whole genome shotgun (WGS) entry which is preliminary data.</text>
</comment>
<evidence type="ECO:0000256" key="2">
    <source>
        <dbReference type="ARBA" id="ARBA00029447"/>
    </source>
</evidence>
<reference evidence="8 9" key="1">
    <citation type="submission" date="2020-07" db="EMBL/GenBank/DDBJ databases">
        <title>Sequencing the genomes of 1000 actinobacteria strains.</title>
        <authorList>
            <person name="Klenk H.-P."/>
        </authorList>
    </citation>
    <scope>NUCLEOTIDE SEQUENCE [LARGE SCALE GENOMIC DNA]</scope>
    <source>
        <strain evidence="8 9">DSM 24482</strain>
    </source>
</reference>
<feature type="transmembrane region" description="Helical" evidence="5">
    <location>
        <begin position="135"/>
        <end position="153"/>
    </location>
</feature>
<dbReference type="InterPro" id="IPR004089">
    <property type="entry name" value="MCPsignal_dom"/>
</dbReference>
<name>A0A7Y9JY38_9CELL</name>
<dbReference type="Pfam" id="PF00015">
    <property type="entry name" value="MCPsignal"/>
    <property type="match status" value="1"/>
</dbReference>
<reference evidence="7 10" key="2">
    <citation type="submission" date="2021-01" db="EMBL/GenBank/DDBJ databases">
        <title>Whole genome shotgun sequence of Cellulomonas oligotrophica NBRC 109435.</title>
        <authorList>
            <person name="Komaki H."/>
            <person name="Tamura T."/>
        </authorList>
    </citation>
    <scope>NUCLEOTIDE SEQUENCE [LARGE SCALE GENOMIC DNA]</scope>
    <source>
        <strain evidence="7 10">NBRC 109435</strain>
    </source>
</reference>
<evidence type="ECO:0000313" key="9">
    <source>
        <dbReference type="Proteomes" id="UP000577956"/>
    </source>
</evidence>
<evidence type="ECO:0000256" key="1">
    <source>
        <dbReference type="ARBA" id="ARBA00023224"/>
    </source>
</evidence>
<dbReference type="PROSITE" id="PS50111">
    <property type="entry name" value="CHEMOTAXIS_TRANSDUC_2"/>
    <property type="match status" value="1"/>
</dbReference>
<keyword evidence="5" id="KW-0472">Membrane</keyword>
<evidence type="ECO:0000313" key="7">
    <source>
        <dbReference type="EMBL" id="GIG33166.1"/>
    </source>
</evidence>
<evidence type="ECO:0000256" key="5">
    <source>
        <dbReference type="SAM" id="Phobius"/>
    </source>
</evidence>
<dbReference type="InterPro" id="IPR004090">
    <property type="entry name" value="Chemotax_Me-accpt_rcpt"/>
</dbReference>
<dbReference type="AlphaFoldDB" id="A0A7Y9JY38"/>
<dbReference type="GO" id="GO:0006935">
    <property type="term" value="P:chemotaxis"/>
    <property type="evidence" value="ECO:0007669"/>
    <property type="project" value="InterPro"/>
</dbReference>
<keyword evidence="5" id="KW-0812">Transmembrane</keyword>
<dbReference type="SMART" id="SM00283">
    <property type="entry name" value="MA"/>
    <property type="match status" value="1"/>
</dbReference>
<dbReference type="Proteomes" id="UP000618382">
    <property type="component" value="Unassembled WGS sequence"/>
</dbReference>
<evidence type="ECO:0000259" key="6">
    <source>
        <dbReference type="PROSITE" id="PS50111"/>
    </source>
</evidence>
<protein>
    <submittedName>
        <fullName evidence="8">Methyl-accepting chemotaxis protein</fullName>
    </submittedName>
</protein>
<comment type="similarity">
    <text evidence="2">Belongs to the methyl-accepting chemotaxis (MCP) protein family.</text>
</comment>
<evidence type="ECO:0000256" key="4">
    <source>
        <dbReference type="SAM" id="MobiDB-lite"/>
    </source>
</evidence>
<proteinExistence type="inferred from homology"/>
<keyword evidence="10" id="KW-1185">Reference proteome</keyword>
<feature type="transmembrane region" description="Helical" evidence="5">
    <location>
        <begin position="115"/>
        <end position="130"/>
    </location>
</feature>
<keyword evidence="5" id="KW-1133">Transmembrane helix</keyword>
<feature type="transmembrane region" description="Helical" evidence="5">
    <location>
        <begin position="65"/>
        <end position="84"/>
    </location>
</feature>
<evidence type="ECO:0000313" key="10">
    <source>
        <dbReference type="Proteomes" id="UP000618382"/>
    </source>
</evidence>
<dbReference type="GO" id="GO:0007165">
    <property type="term" value="P:signal transduction"/>
    <property type="evidence" value="ECO:0007669"/>
    <property type="project" value="UniProtKB-KW"/>
</dbReference>
<feature type="transmembrane region" description="Helical" evidence="5">
    <location>
        <begin position="91"/>
        <end position="109"/>
    </location>
</feature>
<dbReference type="RefSeq" id="WP_140460818.1">
    <property type="nucleotide sequence ID" value="NZ_BAABFI010000005.1"/>
</dbReference>
<feature type="transmembrane region" description="Helical" evidence="5">
    <location>
        <begin position="41"/>
        <end position="59"/>
    </location>
</feature>
<dbReference type="GO" id="GO:0016020">
    <property type="term" value="C:membrane"/>
    <property type="evidence" value="ECO:0007669"/>
    <property type="project" value="InterPro"/>
</dbReference>
<organism evidence="8 9">
    <name type="scientific">Cellulomonas oligotrophica</name>
    <dbReference type="NCBI Taxonomy" id="931536"/>
    <lineage>
        <taxon>Bacteria</taxon>
        <taxon>Bacillati</taxon>
        <taxon>Actinomycetota</taxon>
        <taxon>Actinomycetes</taxon>
        <taxon>Micrococcales</taxon>
        <taxon>Cellulomonadaceae</taxon>
        <taxon>Cellulomonas</taxon>
    </lineage>
</organism>
<dbReference type="SUPFAM" id="SSF58104">
    <property type="entry name" value="Methyl-accepting chemotaxis protein (MCP) signaling domain"/>
    <property type="match status" value="1"/>
</dbReference>
<feature type="domain" description="Methyl-accepting transducer" evidence="6">
    <location>
        <begin position="227"/>
        <end position="451"/>
    </location>
</feature>
<dbReference type="PANTHER" id="PTHR32089">
    <property type="entry name" value="METHYL-ACCEPTING CHEMOTAXIS PROTEIN MCPB"/>
    <property type="match status" value="1"/>
</dbReference>
<dbReference type="PANTHER" id="PTHR32089:SF112">
    <property type="entry name" value="LYSOZYME-LIKE PROTEIN-RELATED"/>
    <property type="match status" value="1"/>
</dbReference>
<dbReference type="GO" id="GO:0004888">
    <property type="term" value="F:transmembrane signaling receptor activity"/>
    <property type="evidence" value="ECO:0007669"/>
    <property type="project" value="InterPro"/>
</dbReference>
<evidence type="ECO:0000256" key="3">
    <source>
        <dbReference type="PROSITE-ProRule" id="PRU00284"/>
    </source>
</evidence>
<evidence type="ECO:0000313" key="8">
    <source>
        <dbReference type="EMBL" id="NYD85399.1"/>
    </source>
</evidence>
<dbReference type="Proteomes" id="UP000577956">
    <property type="component" value="Unassembled WGS sequence"/>
</dbReference>
<dbReference type="PRINTS" id="PR00260">
    <property type="entry name" value="CHEMTRNSDUCR"/>
</dbReference>
<feature type="region of interest" description="Disordered" evidence="4">
    <location>
        <begin position="288"/>
        <end position="309"/>
    </location>
</feature>
<dbReference type="EMBL" id="JACCBK010000001">
    <property type="protein sequence ID" value="NYD85399.1"/>
    <property type="molecule type" value="Genomic_DNA"/>
</dbReference>
<sequence>MTVTSPAPGTLRARSGDIPAGIRLPRGATLTPASFAARHRVVQGVVWLNLVGLLVLGVLSDEPFLHVLAAAALIAVLAVLGRTLPRPGTRAALTSVALMGCSYLAIHVAGGRVDAHFHLFVALVFVALYQQWSALLWAVVAVVVHHGVLGLLAPHAVFGEMASHHGADLPGAALVGLVALHAAFVVVEVVGILVLWHFAEQTEREVNDAVLAAGAAREEAVLATAQAQQEAAVVEEERARRLDTLLASLTAQADEIAQVARTAAEQVVTAEQRADSLTAAAQDVARRAQDAAEAADRGRQVSSRSREHMSALDASAGRIAEVIGSVSAVAAQTNMLALNATIEAARAGEAGRGFAVVSGEVKELAASTAHSAGTIESAVRAVQQGSAQVAEAFDETTSAVDRIAAIQDEIEAAARSQVAVVAQVREDLAAAAAGATEIVHHVDRLVAGMRV</sequence>
<keyword evidence="1 3" id="KW-0807">Transducer</keyword>
<gene>
    <name evidence="8" type="ORF">BKA21_000948</name>
    <name evidence="7" type="ORF">Col01nite_23250</name>
</gene>
<feature type="transmembrane region" description="Helical" evidence="5">
    <location>
        <begin position="173"/>
        <end position="196"/>
    </location>
</feature>